<comment type="caution">
    <text evidence="3">The sequence shown here is derived from an EMBL/GenBank/DDBJ whole genome shotgun (WGS) entry which is preliminary data.</text>
</comment>
<feature type="domain" description="VWFA" evidence="2">
    <location>
        <begin position="274"/>
        <end position="434"/>
    </location>
</feature>
<keyword evidence="4" id="KW-1185">Reference proteome</keyword>
<dbReference type="CDD" id="cd00198">
    <property type="entry name" value="vWFA"/>
    <property type="match status" value="1"/>
</dbReference>
<keyword evidence="1" id="KW-0472">Membrane</keyword>
<evidence type="ECO:0000259" key="2">
    <source>
        <dbReference type="PROSITE" id="PS50234"/>
    </source>
</evidence>
<dbReference type="InterPro" id="IPR002035">
    <property type="entry name" value="VWF_A"/>
</dbReference>
<dbReference type="AlphaFoldDB" id="A0A5C6FGL1"/>
<dbReference type="Proteomes" id="UP000318288">
    <property type="component" value="Unassembled WGS sequence"/>
</dbReference>
<name>A0A5C6FGL1_9BACT</name>
<accession>A0A5C6FGL1</accession>
<dbReference type="Pfam" id="PF13519">
    <property type="entry name" value="VWA_2"/>
    <property type="match status" value="1"/>
</dbReference>
<dbReference type="RefSeq" id="WP_246114384.1">
    <property type="nucleotide sequence ID" value="NZ_SJPW01000002.1"/>
</dbReference>
<dbReference type="SUPFAM" id="SSF53300">
    <property type="entry name" value="vWA-like"/>
    <property type="match status" value="1"/>
</dbReference>
<organism evidence="3 4">
    <name type="scientific">Rubripirellula tenax</name>
    <dbReference type="NCBI Taxonomy" id="2528015"/>
    <lineage>
        <taxon>Bacteria</taxon>
        <taxon>Pseudomonadati</taxon>
        <taxon>Planctomycetota</taxon>
        <taxon>Planctomycetia</taxon>
        <taxon>Pirellulales</taxon>
        <taxon>Pirellulaceae</taxon>
        <taxon>Rubripirellula</taxon>
    </lineage>
</organism>
<keyword evidence="1" id="KW-0812">Transmembrane</keyword>
<feature type="transmembrane region" description="Helical" evidence="1">
    <location>
        <begin position="153"/>
        <end position="176"/>
    </location>
</feature>
<dbReference type="InterPro" id="IPR036465">
    <property type="entry name" value="vWFA_dom_sf"/>
</dbReference>
<evidence type="ECO:0000313" key="4">
    <source>
        <dbReference type="Proteomes" id="UP000318288"/>
    </source>
</evidence>
<evidence type="ECO:0000256" key="1">
    <source>
        <dbReference type="SAM" id="Phobius"/>
    </source>
</evidence>
<reference evidence="3 4" key="1">
    <citation type="submission" date="2019-02" db="EMBL/GenBank/DDBJ databases">
        <title>Deep-cultivation of Planctomycetes and their phenomic and genomic characterization uncovers novel biology.</title>
        <authorList>
            <person name="Wiegand S."/>
            <person name="Jogler M."/>
            <person name="Boedeker C."/>
            <person name="Pinto D."/>
            <person name="Vollmers J."/>
            <person name="Rivas-Marin E."/>
            <person name="Kohn T."/>
            <person name="Peeters S.H."/>
            <person name="Heuer A."/>
            <person name="Rast P."/>
            <person name="Oberbeckmann S."/>
            <person name="Bunk B."/>
            <person name="Jeske O."/>
            <person name="Meyerdierks A."/>
            <person name="Storesund J.E."/>
            <person name="Kallscheuer N."/>
            <person name="Luecker S."/>
            <person name="Lage O.M."/>
            <person name="Pohl T."/>
            <person name="Merkel B.J."/>
            <person name="Hornburger P."/>
            <person name="Mueller R.-W."/>
            <person name="Bruemmer F."/>
            <person name="Labrenz M."/>
            <person name="Spormann A.M."/>
            <person name="Op Den Camp H."/>
            <person name="Overmann J."/>
            <person name="Amann R."/>
            <person name="Jetten M.S.M."/>
            <person name="Mascher T."/>
            <person name="Medema M.H."/>
            <person name="Devos D.P."/>
            <person name="Kaster A.-K."/>
            <person name="Ovreas L."/>
            <person name="Rohde M."/>
            <person name="Galperin M.Y."/>
            <person name="Jogler C."/>
        </authorList>
    </citation>
    <scope>NUCLEOTIDE SEQUENCE [LARGE SCALE GENOMIC DNA]</scope>
    <source>
        <strain evidence="3 4">Poly51</strain>
    </source>
</reference>
<dbReference type="PROSITE" id="PS50234">
    <property type="entry name" value="VWFA"/>
    <property type="match status" value="1"/>
</dbReference>
<sequence>MTGIVPSMDLPDNFIVVSNGSELFRIPSDDLAAAQADGFYRPADRGMTIISDGENPFEIPSTELEWAQANGFHDLLNAATRPQASQTSATFVPPVIADHVIESIRDDLQHLTDPSVEEEEQERLLEESVGWRRRLLRFQFWIRERQAQLTRQLGGTGISILIHVAVILLLASIVFIEEKPEMLGFVATTSSVDDVIDDVVVDMTPIDVAEPTEVTDLEAQPETSEVPMELADVVPDLSGAIVGDSIKPPAKPEAKAMAKPAKPTVFGSQMAATNYVFVIDNSNSMTRGRFETALHELVLTINRLTPKQRFYVIFYSDTAYPMMHPNAVLKLVPATDRNKQFLFQWLQTVPLCLKTNGMEAIGAAFQLQPDVIYVLGDGAFTDKAAQFYAARPNPRVIVHTRGMEVKPSDSVEFKKLASTHRGTYKDVGVSPEGVQMAKQYPRPRNNLRGPVWGLTLPVTAKPK</sequence>
<dbReference type="EMBL" id="SJPW01000002">
    <property type="protein sequence ID" value="TWU59236.1"/>
    <property type="molecule type" value="Genomic_DNA"/>
</dbReference>
<dbReference type="Gene3D" id="3.40.50.410">
    <property type="entry name" value="von Willebrand factor, type A domain"/>
    <property type="match status" value="1"/>
</dbReference>
<proteinExistence type="predicted"/>
<evidence type="ECO:0000313" key="3">
    <source>
        <dbReference type="EMBL" id="TWU59236.1"/>
    </source>
</evidence>
<keyword evidence="1" id="KW-1133">Transmembrane helix</keyword>
<gene>
    <name evidence="3" type="ORF">Poly51_20220</name>
</gene>
<protein>
    <recommendedName>
        <fullName evidence="2">VWFA domain-containing protein</fullName>
    </recommendedName>
</protein>